<keyword evidence="12" id="KW-1185">Reference proteome</keyword>
<dbReference type="GO" id="GO:0005797">
    <property type="term" value="C:Golgi medial cisterna"/>
    <property type="evidence" value="ECO:0007669"/>
    <property type="project" value="TreeGrafter"/>
</dbReference>
<evidence type="ECO:0000256" key="6">
    <source>
        <dbReference type="ARBA" id="ARBA00022989"/>
    </source>
</evidence>
<dbReference type="GO" id="GO:0005801">
    <property type="term" value="C:cis-Golgi network"/>
    <property type="evidence" value="ECO:0007669"/>
    <property type="project" value="InterPro"/>
</dbReference>
<feature type="region of interest" description="Disordered" evidence="9">
    <location>
        <begin position="87"/>
        <end position="116"/>
    </location>
</feature>
<evidence type="ECO:0000256" key="4">
    <source>
        <dbReference type="ARBA" id="ARBA00022692"/>
    </source>
</evidence>
<dbReference type="GO" id="GO:0048219">
    <property type="term" value="P:inter-Golgi cisterna vesicle-mediated transport"/>
    <property type="evidence" value="ECO:0007669"/>
    <property type="project" value="TreeGrafter"/>
</dbReference>
<evidence type="ECO:0000256" key="3">
    <source>
        <dbReference type="ARBA" id="ARBA00022448"/>
    </source>
</evidence>
<dbReference type="EMBL" id="JAAAJB010000285">
    <property type="protein sequence ID" value="KAG0259414.1"/>
    <property type="molecule type" value="Genomic_DNA"/>
</dbReference>
<keyword evidence="7" id="KW-0333">Golgi apparatus</keyword>
<dbReference type="Pfam" id="PF12352">
    <property type="entry name" value="V-SNARE_C"/>
    <property type="match status" value="1"/>
</dbReference>
<feature type="compositionally biased region" description="Low complexity" evidence="9">
    <location>
        <begin position="22"/>
        <end position="58"/>
    </location>
</feature>
<keyword evidence="4 10" id="KW-0812">Transmembrane</keyword>
<dbReference type="GO" id="GO:0005484">
    <property type="term" value="F:SNAP receptor activity"/>
    <property type="evidence" value="ECO:0007669"/>
    <property type="project" value="TreeGrafter"/>
</dbReference>
<dbReference type="OrthoDB" id="422156at2759"/>
<sequence length="317" mass="34383">MNTGPNTMLKTSPARTPIYRDAPLSTHPSPSAAATALHDHLAASTTSSQQQQQQQPQPHDLTTASWDTLRKEARFLESDIGNKLTTLSSYTLQRPSTPSSSRTPTPSVGASASAAGGAQFRHLNGQVSDLPGNSDEVESDIDSQLKRLNQLVDAMAKHLETPSATGAPHSTSMFHILQRHRDSLYNYNKEFRTIRQNVRAVRGRADLLSSVRDDISSFKAGQGSAADYYLSERSRIDSSHLLADTALDQAFATRDDLAQQRTTLQNVNRRITDVAAQLPGVGNLIGKIQSRKRRDNVILSAVIGSCVVGVLYLGGVI</sequence>
<dbReference type="Proteomes" id="UP000807716">
    <property type="component" value="Unassembled WGS sequence"/>
</dbReference>
<keyword evidence="6 10" id="KW-1133">Transmembrane helix</keyword>
<keyword evidence="5" id="KW-0653">Protein transport</keyword>
<dbReference type="GO" id="GO:0000139">
    <property type="term" value="C:Golgi membrane"/>
    <property type="evidence" value="ECO:0007669"/>
    <property type="project" value="UniProtKB-SubCell"/>
</dbReference>
<dbReference type="InterPro" id="IPR023601">
    <property type="entry name" value="Golgi_SNAP_su1"/>
</dbReference>
<dbReference type="GO" id="GO:0006888">
    <property type="term" value="P:endoplasmic reticulum to Golgi vesicle-mediated transport"/>
    <property type="evidence" value="ECO:0007669"/>
    <property type="project" value="InterPro"/>
</dbReference>
<evidence type="ECO:0000256" key="2">
    <source>
        <dbReference type="ARBA" id="ARBA00008473"/>
    </source>
</evidence>
<evidence type="ECO:0000256" key="7">
    <source>
        <dbReference type="ARBA" id="ARBA00023034"/>
    </source>
</evidence>
<evidence type="ECO:0008006" key="13">
    <source>
        <dbReference type="Google" id="ProtNLM"/>
    </source>
</evidence>
<dbReference type="GO" id="GO:0031201">
    <property type="term" value="C:SNARE complex"/>
    <property type="evidence" value="ECO:0007669"/>
    <property type="project" value="TreeGrafter"/>
</dbReference>
<gene>
    <name evidence="11" type="ORF">DFQ27_004074</name>
</gene>
<feature type="region of interest" description="Disordered" evidence="9">
    <location>
        <begin position="1"/>
        <end position="63"/>
    </location>
</feature>
<evidence type="ECO:0000256" key="9">
    <source>
        <dbReference type="SAM" id="MobiDB-lite"/>
    </source>
</evidence>
<feature type="compositionally biased region" description="Polar residues" evidence="9">
    <location>
        <begin position="1"/>
        <end position="14"/>
    </location>
</feature>
<dbReference type="PANTHER" id="PTHR21094:SF2">
    <property type="entry name" value="GOLGI SNAP RECEPTOR COMPLEX MEMBER 1"/>
    <property type="match status" value="1"/>
</dbReference>
<feature type="compositionally biased region" description="Low complexity" evidence="9">
    <location>
        <begin position="94"/>
        <end position="116"/>
    </location>
</feature>
<protein>
    <recommendedName>
        <fullName evidence="13">Golgi SNAP receptor complex member 1</fullName>
    </recommendedName>
</protein>
<reference evidence="11" key="1">
    <citation type="journal article" date="2020" name="Fungal Divers.">
        <title>Resolving the Mortierellaceae phylogeny through synthesis of multi-gene phylogenetics and phylogenomics.</title>
        <authorList>
            <person name="Vandepol N."/>
            <person name="Liber J."/>
            <person name="Desiro A."/>
            <person name="Na H."/>
            <person name="Kennedy M."/>
            <person name="Barry K."/>
            <person name="Grigoriev I.V."/>
            <person name="Miller A.N."/>
            <person name="O'Donnell K."/>
            <person name="Stajich J.E."/>
            <person name="Bonito G."/>
        </authorList>
    </citation>
    <scope>NUCLEOTIDE SEQUENCE</scope>
    <source>
        <strain evidence="11">BC1065</strain>
    </source>
</reference>
<comment type="similarity">
    <text evidence="2">Belongs to the GOSR1 family.</text>
</comment>
<proteinExistence type="inferred from homology"/>
<evidence type="ECO:0000313" key="11">
    <source>
        <dbReference type="EMBL" id="KAG0259414.1"/>
    </source>
</evidence>
<dbReference type="GO" id="GO:0015031">
    <property type="term" value="P:protein transport"/>
    <property type="evidence" value="ECO:0007669"/>
    <property type="project" value="UniProtKB-KW"/>
</dbReference>
<evidence type="ECO:0000313" key="12">
    <source>
        <dbReference type="Proteomes" id="UP000807716"/>
    </source>
</evidence>
<evidence type="ECO:0000256" key="10">
    <source>
        <dbReference type="SAM" id="Phobius"/>
    </source>
</evidence>
<comment type="caution">
    <text evidence="11">The sequence shown here is derived from an EMBL/GenBank/DDBJ whole genome shotgun (WGS) entry which is preliminary data.</text>
</comment>
<keyword evidence="3" id="KW-0813">Transport</keyword>
<dbReference type="AlphaFoldDB" id="A0A9P6Q5H6"/>
<keyword evidence="8 10" id="KW-0472">Membrane</keyword>
<comment type="subcellular location">
    <subcellularLocation>
        <location evidence="1">Golgi apparatus membrane</location>
        <topology evidence="1">Single-pass type IV membrane protein</topology>
    </subcellularLocation>
</comment>
<evidence type="ECO:0000256" key="5">
    <source>
        <dbReference type="ARBA" id="ARBA00022927"/>
    </source>
</evidence>
<accession>A0A9P6Q5H6</accession>
<evidence type="ECO:0000256" key="8">
    <source>
        <dbReference type="ARBA" id="ARBA00023136"/>
    </source>
</evidence>
<evidence type="ECO:0000256" key="1">
    <source>
        <dbReference type="ARBA" id="ARBA00004409"/>
    </source>
</evidence>
<dbReference type="PANTHER" id="PTHR21094">
    <property type="entry name" value="GOS-28 SNARE- RELATED"/>
    <property type="match status" value="1"/>
</dbReference>
<organism evidence="11 12">
    <name type="scientific">Actinomortierella ambigua</name>
    <dbReference type="NCBI Taxonomy" id="1343610"/>
    <lineage>
        <taxon>Eukaryota</taxon>
        <taxon>Fungi</taxon>
        <taxon>Fungi incertae sedis</taxon>
        <taxon>Mucoromycota</taxon>
        <taxon>Mortierellomycotina</taxon>
        <taxon>Mortierellomycetes</taxon>
        <taxon>Mortierellales</taxon>
        <taxon>Mortierellaceae</taxon>
        <taxon>Actinomortierella</taxon>
    </lineage>
</organism>
<feature type="transmembrane region" description="Helical" evidence="10">
    <location>
        <begin position="297"/>
        <end position="315"/>
    </location>
</feature>
<name>A0A9P6Q5H6_9FUNG</name>
<dbReference type="GO" id="GO:0006906">
    <property type="term" value="P:vesicle fusion"/>
    <property type="evidence" value="ECO:0007669"/>
    <property type="project" value="TreeGrafter"/>
</dbReference>